<dbReference type="eggNOG" id="ENOG502SE7I">
    <property type="taxonomic scope" value="Eukaryota"/>
</dbReference>
<keyword evidence="3" id="KW-1185">Reference proteome</keyword>
<dbReference type="Proteomes" id="UP000008068">
    <property type="component" value="Unassembled WGS sequence"/>
</dbReference>
<gene>
    <name evidence="2" type="ORF">CAEBREN_31935</name>
</gene>
<dbReference type="InterPro" id="IPR036610">
    <property type="entry name" value="PEBP-like_sf"/>
</dbReference>
<organism evidence="3">
    <name type="scientific">Caenorhabditis brenneri</name>
    <name type="common">Nematode worm</name>
    <dbReference type="NCBI Taxonomy" id="135651"/>
    <lineage>
        <taxon>Eukaryota</taxon>
        <taxon>Metazoa</taxon>
        <taxon>Ecdysozoa</taxon>
        <taxon>Nematoda</taxon>
        <taxon>Chromadorea</taxon>
        <taxon>Rhabditida</taxon>
        <taxon>Rhabditina</taxon>
        <taxon>Rhabditomorpha</taxon>
        <taxon>Rhabditoidea</taxon>
        <taxon>Rhabditidae</taxon>
        <taxon>Peloderinae</taxon>
        <taxon>Caenorhabditis</taxon>
    </lineage>
</organism>
<dbReference type="FunCoup" id="G0N2W0">
    <property type="interactions" value="71"/>
</dbReference>
<name>G0N2W0_CAEBE</name>
<dbReference type="Gene3D" id="3.90.280.10">
    <property type="entry name" value="PEBP-like"/>
    <property type="match status" value="1"/>
</dbReference>
<protein>
    <submittedName>
        <fullName evidence="2">Uncharacterized protein</fullName>
    </submittedName>
</protein>
<evidence type="ECO:0000256" key="1">
    <source>
        <dbReference type="SAM" id="SignalP"/>
    </source>
</evidence>
<dbReference type="AlphaFoldDB" id="G0N2W0"/>
<dbReference type="EMBL" id="GL379831">
    <property type="protein sequence ID" value="EGT51008.1"/>
    <property type="molecule type" value="Genomic_DNA"/>
</dbReference>
<dbReference type="SUPFAM" id="SSF49777">
    <property type="entry name" value="PEBP-like"/>
    <property type="match status" value="2"/>
</dbReference>
<feature type="signal peptide" evidence="1">
    <location>
        <begin position="1"/>
        <end position="22"/>
    </location>
</feature>
<evidence type="ECO:0000313" key="3">
    <source>
        <dbReference type="Proteomes" id="UP000008068"/>
    </source>
</evidence>
<accession>G0N2W0</accession>
<reference evidence="3" key="1">
    <citation type="submission" date="2011-07" db="EMBL/GenBank/DDBJ databases">
        <authorList>
            <consortium name="Caenorhabditis brenneri Sequencing and Analysis Consortium"/>
            <person name="Wilson R.K."/>
        </authorList>
    </citation>
    <scope>NUCLEOTIDE SEQUENCE [LARGE SCALE GENOMIC DNA]</scope>
    <source>
        <strain evidence="3">PB2801</strain>
    </source>
</reference>
<feature type="chain" id="PRO_5003404090" evidence="1">
    <location>
        <begin position="23"/>
        <end position="557"/>
    </location>
</feature>
<dbReference type="OrthoDB" id="2506647at2759"/>
<sequence>MMNLLLILLLVFGLHVDNQVEAVCRDTETCIERVKEVVAAPRRFWFGEQRSALCSHRNARSLECGGPPQLANFHSIASRLFRVKTYHSAYLRNLNIFPRITYRASPGHYRACEHDFFSGNTSAVEADPDMDPVDPFRIRRRPEITWSELQFDDQYTVVFTDVGYATLNYLAVDFPKATRILKDYEPTENYRPSPNPMVVLIFRKGRVPVEAPKSEEDFDLPGFMLKHELEEDLVGLSLVIAGSDPFAIEKQRIRGKVDYCHSLLQKRMTMNPPRHHTILNRLPIDEIDSWLSVNFEQFAMNANACCQRIMLPKTSVFLDPLGDVSISALTTLTPPSISSMRITASQSNYINYHRQTRNFVELSNEKFTLAIIDAHHGHLHWLEVDIPAANLNAANGNGLTKANYVPLIPKKPSTCHSYLFVLLAQPATLQSLDPFCEGMCEQRKKFRLELFKQQHGLRLSALSTVSSCYDLPYAYHILMKDALQNRTALDSQQRGRVGGKYRNSASLHSELSLEVCAAFHVSPHHKCPISSSASIQVQGGGAYFIALFSCFIAHFLW</sequence>
<keyword evidence="1" id="KW-0732">Signal</keyword>
<evidence type="ECO:0000313" key="2">
    <source>
        <dbReference type="EMBL" id="EGT51008.1"/>
    </source>
</evidence>
<dbReference type="HOGENOM" id="CLU_506457_0_0_1"/>
<proteinExistence type="predicted"/>
<dbReference type="STRING" id="135651.G0N2W0"/>
<dbReference type="InParanoid" id="G0N2W0"/>